<protein>
    <submittedName>
        <fullName evidence="3">Rho GTPase effector BNI1 and related formins</fullName>
    </submittedName>
</protein>
<dbReference type="Proteomes" id="UP000054928">
    <property type="component" value="Unassembled WGS sequence"/>
</dbReference>
<dbReference type="PROSITE" id="PS51444">
    <property type="entry name" value="FH2"/>
    <property type="match status" value="1"/>
</dbReference>
<dbReference type="OMA" id="HFLNYFE"/>
<dbReference type="SUPFAM" id="SSF101447">
    <property type="entry name" value="Formin homology 2 domain (FH2 domain)"/>
    <property type="match status" value="1"/>
</dbReference>
<dbReference type="GeneID" id="36407994"/>
<dbReference type="OrthoDB" id="26518at2759"/>
<dbReference type="PANTHER" id="PTHR45725:SF1">
    <property type="entry name" value="DISHEVELLED ASSOCIATED ACTIVATOR OF MORPHOGENESIS, ISOFORM D"/>
    <property type="match status" value="1"/>
</dbReference>
<dbReference type="Pfam" id="PF02181">
    <property type="entry name" value="FH2"/>
    <property type="match status" value="1"/>
</dbReference>
<reference evidence="4" key="1">
    <citation type="submission" date="2014-09" db="EMBL/GenBank/DDBJ databases">
        <authorList>
            <person name="Sharma Rahul"/>
            <person name="Thines Marco"/>
        </authorList>
    </citation>
    <scope>NUCLEOTIDE SEQUENCE [LARGE SCALE GENOMIC DNA]</scope>
</reference>
<dbReference type="PANTHER" id="PTHR45725">
    <property type="entry name" value="FORMIN HOMOLOGY 2 FAMILY MEMBER"/>
    <property type="match status" value="1"/>
</dbReference>
<dbReference type="InterPro" id="IPR042201">
    <property type="entry name" value="FH2_Formin_sf"/>
</dbReference>
<dbReference type="InterPro" id="IPR051425">
    <property type="entry name" value="Formin_Homology"/>
</dbReference>
<dbReference type="STRING" id="4781.A0A0P1API9"/>
<sequence>MAIAAEKGNEKEVNLKENEVLPPTLALVTEREDSAVKLTGLQTEYASYLHMLKVGLPRIVVDHKLRAENKDPKVLDKLLAIQKGQKPKRLELSLLEKPEDVKDIEHMQKIESFLRMIKVGVPRHLVEMKALRDGVKPAELKTEATKLDEFVPANIATLSRRSSISSIISTAPSTPDASAKPSCFSTTDQNVVKKGFCKTKIGTRKRVHWSTTIYTDSVFPSGHNSLWDQIHTKDLHNRVCISSESRQWMNKLFVKAGTTASGSQRHTQSGIIDQTTTDSHSKTTKRDCVIVDDWSDLEPEPEVEMDELSATKPKFQRKQFVMLLDLKKSQNIAIVLARVKRTFFELTQDILTLNCNALSSTALQSLIDMWPDCTEQDAIHQFRGDVATLATAERFLIVALKIPRAQQKLRCLQYKLDFESRVKELRENLSLLSRGIEQVCASDRFAGVFEYIFHLGNLLNFGEDVEYTKFIKSISISSLAKLSFTKAYDGQITFLQYVIQSVERDEPHLAFFSDQLSLITKCSKLSYQTLLAEYQVLQTGLHLLINETQTAAVYETNDANLRALLMESRESMKFYVMDVKRELENVQEFVNTLENKRKRFYDYFEEVTSLPIDELLGCIANFAVEFSRERQQLILQGRQAQKATHNRMTSVHYRPQKRHSL</sequence>
<feature type="domain" description="FH2" evidence="2">
    <location>
        <begin position="244"/>
        <end position="652"/>
    </location>
</feature>
<feature type="compositionally biased region" description="Polar residues" evidence="1">
    <location>
        <begin position="259"/>
        <end position="278"/>
    </location>
</feature>
<evidence type="ECO:0000313" key="3">
    <source>
        <dbReference type="EMBL" id="CEG42685.1"/>
    </source>
</evidence>
<evidence type="ECO:0000259" key="2">
    <source>
        <dbReference type="PROSITE" id="PS51444"/>
    </source>
</evidence>
<dbReference type="Gene3D" id="1.20.58.2220">
    <property type="entry name" value="Formin, FH2 domain"/>
    <property type="match status" value="1"/>
</dbReference>
<dbReference type="SMART" id="SM00498">
    <property type="entry name" value="FH2"/>
    <property type="match status" value="1"/>
</dbReference>
<dbReference type="AlphaFoldDB" id="A0A0P1API9"/>
<proteinExistence type="predicted"/>
<feature type="region of interest" description="Disordered" evidence="1">
    <location>
        <begin position="259"/>
        <end position="279"/>
    </location>
</feature>
<evidence type="ECO:0000256" key="1">
    <source>
        <dbReference type="SAM" id="MobiDB-lite"/>
    </source>
</evidence>
<organism evidence="3 4">
    <name type="scientific">Plasmopara halstedii</name>
    <name type="common">Downy mildew of sunflower</name>
    <dbReference type="NCBI Taxonomy" id="4781"/>
    <lineage>
        <taxon>Eukaryota</taxon>
        <taxon>Sar</taxon>
        <taxon>Stramenopiles</taxon>
        <taxon>Oomycota</taxon>
        <taxon>Peronosporomycetes</taxon>
        <taxon>Peronosporales</taxon>
        <taxon>Peronosporaceae</taxon>
        <taxon>Plasmopara</taxon>
    </lineage>
</organism>
<accession>A0A0P1API9</accession>
<evidence type="ECO:0000313" key="4">
    <source>
        <dbReference type="Proteomes" id="UP000054928"/>
    </source>
</evidence>
<dbReference type="EMBL" id="CCYD01000645">
    <property type="protein sequence ID" value="CEG42685.1"/>
    <property type="molecule type" value="Genomic_DNA"/>
</dbReference>
<keyword evidence="4" id="KW-1185">Reference proteome</keyword>
<name>A0A0P1API9_PLAHL</name>
<dbReference type="InterPro" id="IPR015425">
    <property type="entry name" value="FH2_Formin"/>
</dbReference>
<dbReference type="RefSeq" id="XP_024579054.1">
    <property type="nucleotide sequence ID" value="XM_024728593.1"/>
</dbReference>